<sequence length="423" mass="50028">MRNIVLITLDSVRADHCSFMGYERKTTPNLDKIARKGIVFKNAVAPAPRTNPSMPQIFTGKLIEFVSTNPYIGERENTRRHLRLNETLAEKLSKRGYTTCAFCPNAYTSRYFGFNKGFDYFQDFLFAKKTHQKIFEKMVGGNKIFSHIRNIGNLILKQEVFKTWESYYDEIIEWISKAKEPFFLWVFLLDTHLPWLVPRRFRKWGNFFDMYYSGWMIFRVLNKQNANIPEKVKRKLINAYDDSIYYADSFIGKLQKDLEDYDPIFVIHSDHGEEFGERGFYGHYYPHLYEENIHVPLVIGNLDEGREIEKPVSLVNLPEIILNLSNSSSLDSFLSNNSDWIIAKDFDYISKRNVIAVRIKDWKYIMGQGNVDELYNLRDDPYERINLINEYPRLAKEMKKIAENQIKVRKRKIGLKYRGEKQK</sequence>
<gene>
    <name evidence="3" type="ORF">ENG63_06875</name>
</gene>
<comment type="caution">
    <text evidence="3">The sequence shown here is derived from an EMBL/GenBank/DDBJ whole genome shotgun (WGS) entry which is preliminary data.</text>
</comment>
<proteinExistence type="inferred from homology"/>
<evidence type="ECO:0000313" key="3">
    <source>
        <dbReference type="EMBL" id="HDD44564.1"/>
    </source>
</evidence>
<dbReference type="PANTHER" id="PTHR42693:SF33">
    <property type="entry name" value="ARYLSULFATASE"/>
    <property type="match status" value="1"/>
</dbReference>
<dbReference type="InterPro" id="IPR050738">
    <property type="entry name" value="Sulfatase"/>
</dbReference>
<dbReference type="CDD" id="cd16148">
    <property type="entry name" value="sulfatase_like"/>
    <property type="match status" value="1"/>
</dbReference>
<name>A0A7C0U2X9_DESA2</name>
<dbReference type="Gene3D" id="3.40.720.10">
    <property type="entry name" value="Alkaline Phosphatase, subunit A"/>
    <property type="match status" value="1"/>
</dbReference>
<dbReference type="Proteomes" id="UP000886289">
    <property type="component" value="Unassembled WGS sequence"/>
</dbReference>
<evidence type="ECO:0000256" key="1">
    <source>
        <dbReference type="ARBA" id="ARBA00008779"/>
    </source>
</evidence>
<dbReference type="Gene3D" id="3.30.1120.10">
    <property type="match status" value="1"/>
</dbReference>
<dbReference type="PANTHER" id="PTHR42693">
    <property type="entry name" value="ARYLSULFATASE FAMILY MEMBER"/>
    <property type="match status" value="1"/>
</dbReference>
<organism evidence="3">
    <name type="scientific">Desulfofervidus auxilii</name>
    <dbReference type="NCBI Taxonomy" id="1621989"/>
    <lineage>
        <taxon>Bacteria</taxon>
        <taxon>Pseudomonadati</taxon>
        <taxon>Thermodesulfobacteriota</taxon>
        <taxon>Candidatus Desulfofervidia</taxon>
        <taxon>Candidatus Desulfofervidales</taxon>
        <taxon>Candidatus Desulfofervidaceae</taxon>
        <taxon>Candidatus Desulfofervidus</taxon>
    </lineage>
</organism>
<dbReference type="GO" id="GO:0004065">
    <property type="term" value="F:arylsulfatase activity"/>
    <property type="evidence" value="ECO:0007669"/>
    <property type="project" value="TreeGrafter"/>
</dbReference>
<protein>
    <recommendedName>
        <fullName evidence="2">Sulfatase N-terminal domain-containing protein</fullName>
    </recommendedName>
</protein>
<reference evidence="3" key="1">
    <citation type="journal article" date="2020" name="mSystems">
        <title>Genome- and Community-Level Interaction Insights into Carbon Utilization and Element Cycling Functions of Hydrothermarchaeota in Hydrothermal Sediment.</title>
        <authorList>
            <person name="Zhou Z."/>
            <person name="Liu Y."/>
            <person name="Xu W."/>
            <person name="Pan J."/>
            <person name="Luo Z.H."/>
            <person name="Li M."/>
        </authorList>
    </citation>
    <scope>NUCLEOTIDE SEQUENCE [LARGE SCALE GENOMIC DNA]</scope>
    <source>
        <strain evidence="3">HyVt-233</strain>
    </source>
</reference>
<dbReference type="EMBL" id="DRBS01000258">
    <property type="protein sequence ID" value="HDD44564.1"/>
    <property type="molecule type" value="Genomic_DNA"/>
</dbReference>
<feature type="domain" description="Sulfatase N-terminal" evidence="2">
    <location>
        <begin position="2"/>
        <end position="324"/>
    </location>
</feature>
<dbReference type="Pfam" id="PF00884">
    <property type="entry name" value="Sulfatase"/>
    <property type="match status" value="1"/>
</dbReference>
<dbReference type="AlphaFoldDB" id="A0A7C0U2X9"/>
<comment type="similarity">
    <text evidence="1">Belongs to the sulfatase family.</text>
</comment>
<accession>A0A7C0U2X9</accession>
<dbReference type="InterPro" id="IPR017850">
    <property type="entry name" value="Alkaline_phosphatase_core_sf"/>
</dbReference>
<evidence type="ECO:0000259" key="2">
    <source>
        <dbReference type="Pfam" id="PF00884"/>
    </source>
</evidence>
<dbReference type="SUPFAM" id="SSF53649">
    <property type="entry name" value="Alkaline phosphatase-like"/>
    <property type="match status" value="1"/>
</dbReference>
<dbReference type="InterPro" id="IPR000917">
    <property type="entry name" value="Sulfatase_N"/>
</dbReference>